<keyword evidence="10" id="KW-1185">Reference proteome</keyword>
<evidence type="ECO:0000256" key="6">
    <source>
        <dbReference type="ARBA" id="ARBA00038076"/>
    </source>
</evidence>
<evidence type="ECO:0000256" key="2">
    <source>
        <dbReference type="ARBA" id="ARBA00022475"/>
    </source>
</evidence>
<organism evidence="9 10">
    <name type="scientific">Streptomyces amakusaensis</name>
    <dbReference type="NCBI Taxonomy" id="67271"/>
    <lineage>
        <taxon>Bacteria</taxon>
        <taxon>Bacillati</taxon>
        <taxon>Actinomycetota</taxon>
        <taxon>Actinomycetes</taxon>
        <taxon>Kitasatosporales</taxon>
        <taxon>Streptomycetaceae</taxon>
        <taxon>Streptomyces</taxon>
    </lineage>
</organism>
<evidence type="ECO:0000256" key="3">
    <source>
        <dbReference type="ARBA" id="ARBA00022692"/>
    </source>
</evidence>
<accession>A0ABW0AL23</accession>
<keyword evidence="3 7" id="KW-0812">Transmembrane</keyword>
<feature type="domain" description="ABC3 transporter permease C-terminal" evidence="8">
    <location>
        <begin position="575"/>
        <end position="681"/>
    </location>
</feature>
<dbReference type="EMBL" id="JBHSKP010000015">
    <property type="protein sequence ID" value="MFC5154478.1"/>
    <property type="molecule type" value="Genomic_DNA"/>
</dbReference>
<dbReference type="InterPro" id="IPR050250">
    <property type="entry name" value="Macrolide_Exporter_MacB"/>
</dbReference>
<dbReference type="RefSeq" id="WP_381734581.1">
    <property type="nucleotide sequence ID" value="NZ_JBHSKP010000015.1"/>
</dbReference>
<evidence type="ECO:0000256" key="5">
    <source>
        <dbReference type="ARBA" id="ARBA00023136"/>
    </source>
</evidence>
<evidence type="ECO:0000313" key="10">
    <source>
        <dbReference type="Proteomes" id="UP001596160"/>
    </source>
</evidence>
<dbReference type="Pfam" id="PF02687">
    <property type="entry name" value="FtsX"/>
    <property type="match status" value="2"/>
</dbReference>
<reference evidence="10" key="1">
    <citation type="journal article" date="2019" name="Int. J. Syst. Evol. Microbiol.">
        <title>The Global Catalogue of Microorganisms (GCM) 10K type strain sequencing project: providing services to taxonomists for standard genome sequencing and annotation.</title>
        <authorList>
            <consortium name="The Broad Institute Genomics Platform"/>
            <consortium name="The Broad Institute Genome Sequencing Center for Infectious Disease"/>
            <person name="Wu L."/>
            <person name="Ma J."/>
        </authorList>
    </citation>
    <scope>NUCLEOTIDE SEQUENCE [LARGE SCALE GENOMIC DNA]</scope>
    <source>
        <strain evidence="10">PCU 266</strain>
    </source>
</reference>
<comment type="caution">
    <text evidence="9">The sequence shown here is derived from an EMBL/GenBank/DDBJ whole genome shotgun (WGS) entry which is preliminary data.</text>
</comment>
<evidence type="ECO:0000256" key="1">
    <source>
        <dbReference type="ARBA" id="ARBA00004651"/>
    </source>
</evidence>
<evidence type="ECO:0000256" key="7">
    <source>
        <dbReference type="SAM" id="Phobius"/>
    </source>
</evidence>
<feature type="transmembrane region" description="Helical" evidence="7">
    <location>
        <begin position="813"/>
        <end position="836"/>
    </location>
</feature>
<feature type="transmembrane region" description="Helical" evidence="7">
    <location>
        <begin position="761"/>
        <end position="781"/>
    </location>
</feature>
<feature type="transmembrane region" description="Helical" evidence="7">
    <location>
        <begin position="574"/>
        <end position="596"/>
    </location>
</feature>
<feature type="transmembrane region" description="Helical" evidence="7">
    <location>
        <begin position="616"/>
        <end position="646"/>
    </location>
</feature>
<proteinExistence type="inferred from homology"/>
<feature type="transmembrane region" description="Helical" evidence="7">
    <location>
        <begin position="848"/>
        <end position="871"/>
    </location>
</feature>
<keyword evidence="2" id="KW-1003">Cell membrane</keyword>
<feature type="transmembrane region" description="Helical" evidence="7">
    <location>
        <begin position="652"/>
        <end position="671"/>
    </location>
</feature>
<dbReference type="PANTHER" id="PTHR30572:SF4">
    <property type="entry name" value="ABC TRANSPORTER PERMEASE YTRF"/>
    <property type="match status" value="1"/>
</dbReference>
<dbReference type="InterPro" id="IPR003838">
    <property type="entry name" value="ABC3_permease_C"/>
</dbReference>
<name>A0ABW0AL23_9ACTN</name>
<dbReference type="Proteomes" id="UP001596160">
    <property type="component" value="Unassembled WGS sequence"/>
</dbReference>
<keyword evidence="5 7" id="KW-0472">Membrane</keyword>
<feature type="domain" description="ABC3 transporter permease C-terminal" evidence="8">
    <location>
        <begin position="764"/>
        <end position="872"/>
    </location>
</feature>
<dbReference type="PANTHER" id="PTHR30572">
    <property type="entry name" value="MEMBRANE COMPONENT OF TRANSPORTER-RELATED"/>
    <property type="match status" value="1"/>
</dbReference>
<sequence>MFLFVRRQLAGRPARSLALLLGVLTAVSSFVVLSSTTESSRLDVRGELSRTRGAYDILVRPQGSAGALEARLELVRPNAVSDVHGGITTAQLARIRQTPGVGVAAPIAVLGFAPTVGRATLDLARILPKGTRGTFEITRDWTYDRGLSTVRQSSRRVYLTPNPITVEEGPTVTLDGGSRRVTNRYRERLPSGEEREVCRGRHEAPSAKNLHTSEEPVLCLSWTSVTSRHRGPGTGRDLAPTVAVLSFPSSYVLAGVDPAAEAELFGLDRALTSGRYLAPGRPVTVEGEEGYADSTELPLLRARAAPTGLTLRTEIRRSGGGAPLHRAELSTTDTVRDSAPGTVSPLGELVAAGPVRYTVAPDGALRPRAVPHSAELALDGRDRWFRPLPRPAAPAAPPAVHGRNTGVFDPGRLPAYDAAARVPMGAYTAPGLHGADQASRERLGGKPLLPASSPTGYLQQPPLMLTTLDAVGWLGRAGLLGDRQARAPISAVRVSVAGVTGADAVSRERVRVAAEALASRTGLAVDIVLGSSPAARAVELPAGHFGRPELRLQEWWSKKNVVAVISEAVDRKSVVLLVLMLTVCCLFIGNATAASVRARRAELGLLCAVGWSRGQLFTAVLGELLVLGALAGALGVGLALAAAAVLDTAVSTAYALLSVPGAIAVAVLGGVPSAWRASRAAPLEALRPPVAVGRRARPVGGVGRLALVNTARSRARALLGLAASAIAAGSVTLLVAALGTFDGVLAGSLLGDAVSVRVRGTDIAAVTLMALLAAVAVGDVMHLNIRDRAGEFATLRATGWTDRTIARLVLTEGAALGLAGSLTGAVPAAAVAVWLAPGGAATAAVGAAGGAVAAGTLLAVAGCALPVAALLRRRIAPQLARA</sequence>
<feature type="transmembrane region" description="Helical" evidence="7">
    <location>
        <begin position="717"/>
        <end position="741"/>
    </location>
</feature>
<evidence type="ECO:0000313" key="9">
    <source>
        <dbReference type="EMBL" id="MFC5154478.1"/>
    </source>
</evidence>
<keyword evidence="4 7" id="KW-1133">Transmembrane helix</keyword>
<evidence type="ECO:0000259" key="8">
    <source>
        <dbReference type="Pfam" id="PF02687"/>
    </source>
</evidence>
<comment type="similarity">
    <text evidence="6">Belongs to the ABC-4 integral membrane protein family.</text>
</comment>
<protein>
    <submittedName>
        <fullName evidence="9">FtsX-like permease family protein</fullName>
    </submittedName>
</protein>
<gene>
    <name evidence="9" type="ORF">ACFPRH_22315</name>
</gene>
<comment type="subcellular location">
    <subcellularLocation>
        <location evidence="1">Cell membrane</location>
        <topology evidence="1">Multi-pass membrane protein</topology>
    </subcellularLocation>
</comment>
<evidence type="ECO:0000256" key="4">
    <source>
        <dbReference type="ARBA" id="ARBA00022989"/>
    </source>
</evidence>